<gene>
    <name evidence="3" type="ORF">B4U79_01696</name>
</gene>
<proteinExistence type="predicted"/>
<comment type="cofactor">
    <cofactor evidence="1">
        <name>Cu(2+)</name>
        <dbReference type="ChEBI" id="CHEBI:29036"/>
    </cofactor>
</comment>
<dbReference type="Gene3D" id="2.60.40.200">
    <property type="entry name" value="Superoxide dismutase, copper/zinc binding domain"/>
    <property type="match status" value="1"/>
</dbReference>
<accession>A0A443RNM0</accession>
<comment type="caution">
    <text evidence="3">The sequence shown here is derived from an EMBL/GenBank/DDBJ whole genome shotgun (WGS) entry which is preliminary data.</text>
</comment>
<evidence type="ECO:0000313" key="4">
    <source>
        <dbReference type="Proteomes" id="UP000285301"/>
    </source>
</evidence>
<evidence type="ECO:0000313" key="3">
    <source>
        <dbReference type="EMBL" id="RWS16857.1"/>
    </source>
</evidence>
<dbReference type="Gene3D" id="3.30.70.100">
    <property type="match status" value="1"/>
</dbReference>
<evidence type="ECO:0000259" key="2">
    <source>
        <dbReference type="PROSITE" id="PS50846"/>
    </source>
</evidence>
<dbReference type="GO" id="GO:0006801">
    <property type="term" value="P:superoxide metabolic process"/>
    <property type="evidence" value="ECO:0007669"/>
    <property type="project" value="InterPro"/>
</dbReference>
<keyword evidence="4" id="KW-1185">Reference proteome</keyword>
<evidence type="ECO:0000256" key="1">
    <source>
        <dbReference type="ARBA" id="ARBA00001973"/>
    </source>
</evidence>
<reference evidence="3 4" key="1">
    <citation type="journal article" date="2018" name="Gigascience">
        <title>Genomes of trombidid mites reveal novel predicted allergens and laterally-transferred genes associated with secondary metabolism.</title>
        <authorList>
            <person name="Dong X."/>
            <person name="Chaisiri K."/>
            <person name="Xia D."/>
            <person name="Armstrong S.D."/>
            <person name="Fang Y."/>
            <person name="Donnelly M.J."/>
            <person name="Kadowaki T."/>
            <person name="McGarry J.W."/>
            <person name="Darby A.C."/>
            <person name="Makepeace B.L."/>
        </authorList>
    </citation>
    <scope>NUCLEOTIDE SEQUENCE [LARGE SCALE GENOMIC DNA]</scope>
    <source>
        <strain evidence="3">UoL-WK</strain>
    </source>
</reference>
<sequence>MNNNFKTKVEFNVETNCDSCKAKVEKVLSNLTGITIDYFDVKQQRLIVELNESSNHSIEEIRDLIESKAGIRTVIKGLGENKLSSVSEIQGPNNILGVVRLSQLFDNICLVDGVIDGINENECKAALNIHEYGDLSGDNFKNVGSVYVPILPHLKSVSQRSSFRLQISNCDLSCCIGRSMVVSDTRNNRPLAAGIIARASPVGGNTKKICVCSGKTLWEERQEKSKVEKQSPI</sequence>
<dbReference type="Pfam" id="PF00403">
    <property type="entry name" value="HMA"/>
    <property type="match status" value="1"/>
</dbReference>
<dbReference type="InterPro" id="IPR006121">
    <property type="entry name" value="HMA_dom"/>
</dbReference>
<dbReference type="STRING" id="1965070.A0A443RNM0"/>
<name>A0A443RNM0_9ACAR</name>
<dbReference type="Proteomes" id="UP000285301">
    <property type="component" value="Unassembled WGS sequence"/>
</dbReference>
<dbReference type="OrthoDB" id="666972at2759"/>
<dbReference type="InterPro" id="IPR036163">
    <property type="entry name" value="HMA_dom_sf"/>
</dbReference>
<dbReference type="InterPro" id="IPR036423">
    <property type="entry name" value="SOD-like_Cu/Zn_dom_sf"/>
</dbReference>
<organism evidence="3 4">
    <name type="scientific">Dinothrombium tinctorium</name>
    <dbReference type="NCBI Taxonomy" id="1965070"/>
    <lineage>
        <taxon>Eukaryota</taxon>
        <taxon>Metazoa</taxon>
        <taxon>Ecdysozoa</taxon>
        <taxon>Arthropoda</taxon>
        <taxon>Chelicerata</taxon>
        <taxon>Arachnida</taxon>
        <taxon>Acari</taxon>
        <taxon>Acariformes</taxon>
        <taxon>Trombidiformes</taxon>
        <taxon>Prostigmata</taxon>
        <taxon>Anystina</taxon>
        <taxon>Parasitengona</taxon>
        <taxon>Trombidioidea</taxon>
        <taxon>Trombidiidae</taxon>
        <taxon>Dinothrombium</taxon>
    </lineage>
</organism>
<dbReference type="PROSITE" id="PS50846">
    <property type="entry name" value="HMA_2"/>
    <property type="match status" value="1"/>
</dbReference>
<dbReference type="SUPFAM" id="SSF55008">
    <property type="entry name" value="HMA, heavy metal-associated domain"/>
    <property type="match status" value="1"/>
</dbReference>
<dbReference type="GO" id="GO:0046872">
    <property type="term" value="F:metal ion binding"/>
    <property type="evidence" value="ECO:0007669"/>
    <property type="project" value="InterPro"/>
</dbReference>
<dbReference type="SUPFAM" id="SSF49329">
    <property type="entry name" value="Cu,Zn superoxide dismutase-like"/>
    <property type="match status" value="1"/>
</dbReference>
<dbReference type="CDD" id="cd00371">
    <property type="entry name" value="HMA"/>
    <property type="match status" value="1"/>
</dbReference>
<protein>
    <submittedName>
        <fullName evidence="3">Superoxide dismutase 1-like protein</fullName>
    </submittedName>
</protein>
<dbReference type="AlphaFoldDB" id="A0A443RNM0"/>
<dbReference type="EMBL" id="NCKU01000157">
    <property type="protein sequence ID" value="RWS16857.1"/>
    <property type="molecule type" value="Genomic_DNA"/>
</dbReference>
<feature type="domain" description="HMA" evidence="2">
    <location>
        <begin position="6"/>
        <end position="73"/>
    </location>
</feature>